<dbReference type="Proteomes" id="UP000287651">
    <property type="component" value="Unassembled WGS sequence"/>
</dbReference>
<comment type="caution">
    <text evidence="1">The sequence shown here is derived from an EMBL/GenBank/DDBJ whole genome shotgun (WGS) entry which is preliminary data.</text>
</comment>
<proteinExistence type="predicted"/>
<gene>
    <name evidence="1" type="ORF">B296_00046726</name>
</gene>
<evidence type="ECO:0000313" key="1">
    <source>
        <dbReference type="EMBL" id="RRT51531.1"/>
    </source>
</evidence>
<organism evidence="1 2">
    <name type="scientific">Ensete ventricosum</name>
    <name type="common">Abyssinian banana</name>
    <name type="synonym">Musa ensete</name>
    <dbReference type="NCBI Taxonomy" id="4639"/>
    <lineage>
        <taxon>Eukaryota</taxon>
        <taxon>Viridiplantae</taxon>
        <taxon>Streptophyta</taxon>
        <taxon>Embryophyta</taxon>
        <taxon>Tracheophyta</taxon>
        <taxon>Spermatophyta</taxon>
        <taxon>Magnoliopsida</taxon>
        <taxon>Liliopsida</taxon>
        <taxon>Zingiberales</taxon>
        <taxon>Musaceae</taxon>
        <taxon>Ensete</taxon>
    </lineage>
</organism>
<evidence type="ECO:0000313" key="2">
    <source>
        <dbReference type="Proteomes" id="UP000287651"/>
    </source>
</evidence>
<accession>A0A426YIF7</accession>
<sequence>MVFSKARANRKHNKAEFRPSTSLGTEEEFIAYQRYKNESTTVRNGSSLLHSICFHYLIQISVHEFF</sequence>
<protein>
    <submittedName>
        <fullName evidence="1">Uncharacterized protein</fullName>
    </submittedName>
</protein>
<dbReference type="EMBL" id="AMZH03012174">
    <property type="protein sequence ID" value="RRT51531.1"/>
    <property type="molecule type" value="Genomic_DNA"/>
</dbReference>
<name>A0A426YIF7_ENSVE</name>
<reference evidence="1 2" key="1">
    <citation type="journal article" date="2014" name="Agronomy (Basel)">
        <title>A Draft Genome Sequence for Ensete ventricosum, the Drought-Tolerant Tree Against Hunger.</title>
        <authorList>
            <person name="Harrison J."/>
            <person name="Moore K.A."/>
            <person name="Paszkiewicz K."/>
            <person name="Jones T."/>
            <person name="Grant M."/>
            <person name="Ambacheew D."/>
            <person name="Muzemil S."/>
            <person name="Studholme D.J."/>
        </authorList>
    </citation>
    <scope>NUCLEOTIDE SEQUENCE [LARGE SCALE GENOMIC DNA]</scope>
</reference>
<dbReference type="AlphaFoldDB" id="A0A426YIF7"/>